<evidence type="ECO:0000256" key="1">
    <source>
        <dbReference type="SAM" id="MobiDB-lite"/>
    </source>
</evidence>
<feature type="region of interest" description="Disordered" evidence="1">
    <location>
        <begin position="126"/>
        <end position="155"/>
    </location>
</feature>
<comment type="caution">
    <text evidence="2">The sequence shown here is derived from an EMBL/GenBank/DDBJ whole genome shotgun (WGS) entry which is preliminary data.</text>
</comment>
<reference evidence="2" key="1">
    <citation type="submission" date="2019-06" db="EMBL/GenBank/DDBJ databases">
        <authorList>
            <person name="Zheng W."/>
        </authorList>
    </citation>
    <scope>NUCLEOTIDE SEQUENCE</scope>
    <source>
        <strain evidence="2">QDHG01</strain>
    </source>
</reference>
<dbReference type="AlphaFoldDB" id="A0A8J8T419"/>
<gene>
    <name evidence="2" type="ORF">FGO68_gene10567</name>
</gene>
<protein>
    <submittedName>
        <fullName evidence="2">Uncharacterized protein</fullName>
    </submittedName>
</protein>
<accession>A0A8J8T419</accession>
<feature type="region of interest" description="Disordered" evidence="1">
    <location>
        <begin position="74"/>
        <end position="94"/>
    </location>
</feature>
<keyword evidence="3" id="KW-1185">Reference proteome</keyword>
<evidence type="ECO:0000313" key="2">
    <source>
        <dbReference type="EMBL" id="TNV81542.1"/>
    </source>
</evidence>
<evidence type="ECO:0000313" key="3">
    <source>
        <dbReference type="Proteomes" id="UP000785679"/>
    </source>
</evidence>
<organism evidence="2 3">
    <name type="scientific">Halteria grandinella</name>
    <dbReference type="NCBI Taxonomy" id="5974"/>
    <lineage>
        <taxon>Eukaryota</taxon>
        <taxon>Sar</taxon>
        <taxon>Alveolata</taxon>
        <taxon>Ciliophora</taxon>
        <taxon>Intramacronucleata</taxon>
        <taxon>Spirotrichea</taxon>
        <taxon>Stichotrichia</taxon>
        <taxon>Sporadotrichida</taxon>
        <taxon>Halteriidae</taxon>
        <taxon>Halteria</taxon>
    </lineage>
</organism>
<dbReference type="EMBL" id="RRYP01006023">
    <property type="protein sequence ID" value="TNV81542.1"/>
    <property type="molecule type" value="Genomic_DNA"/>
</dbReference>
<feature type="compositionally biased region" description="Polar residues" evidence="1">
    <location>
        <begin position="74"/>
        <end position="85"/>
    </location>
</feature>
<proteinExistence type="predicted"/>
<name>A0A8J8T419_HALGN</name>
<dbReference type="Proteomes" id="UP000785679">
    <property type="component" value="Unassembled WGS sequence"/>
</dbReference>
<sequence length="166" mass="19272">MYSQAPSAAYNPFYDGQIEKQPKTLARQTPNTLSARQFSNSSEISPARKIALGLKNQLKKQRIEQKALDFQRRMSQSVTGYTETESTSRKAYRDYQYTEQQREHLSLKQYLLHRLKQEDACADSRAFKEDQKMKPKGGMNLSLTDSKRFSYDSSSSSLLFKNYTKR</sequence>